<dbReference type="SMART" id="SM00154">
    <property type="entry name" value="ZnF_AN1"/>
    <property type="match status" value="1"/>
</dbReference>
<dbReference type="STRING" id="112090.W4GKB2"/>
<dbReference type="SUPFAM" id="SSF118310">
    <property type="entry name" value="AN1-like Zinc finger"/>
    <property type="match status" value="1"/>
</dbReference>
<dbReference type="AlphaFoldDB" id="W4GKB2"/>
<feature type="region of interest" description="Disordered" evidence="5">
    <location>
        <begin position="1"/>
        <end position="55"/>
    </location>
</feature>
<dbReference type="InterPro" id="IPR035896">
    <property type="entry name" value="AN1-like_Znf"/>
</dbReference>
<dbReference type="GeneID" id="20808503"/>
<sequence>MQNTSGILPSSSSSAADPSPAPTNAEPQTATVMTTAPATSTSDSTSSRRIAVPRSQKAVHCPDECTTAVVTPMEAASASILPLVTVVEEPTKDSLTAPTQGNKRRCWTCKGKISLSAVTCRCGYTFCNRHRYAEEHDCLFDFRQMAKRKLAEENPRVVPLKVARIN</sequence>
<dbReference type="Pfam" id="PF01428">
    <property type="entry name" value="zf-AN1"/>
    <property type="match status" value="1"/>
</dbReference>
<evidence type="ECO:0000256" key="4">
    <source>
        <dbReference type="PROSITE-ProRule" id="PRU00449"/>
    </source>
</evidence>
<dbReference type="InterPro" id="IPR050652">
    <property type="entry name" value="AN1_A20_ZnFinger"/>
</dbReference>
<dbReference type="OrthoDB" id="756206at2759"/>
<dbReference type="EMBL" id="KI913126">
    <property type="protein sequence ID" value="ETV80125.1"/>
    <property type="molecule type" value="Genomic_DNA"/>
</dbReference>
<keyword evidence="3" id="KW-0862">Zinc</keyword>
<dbReference type="VEuPathDB" id="FungiDB:H257_06507"/>
<proteinExistence type="predicted"/>
<keyword evidence="2 4" id="KW-0863">Zinc-finger</keyword>
<evidence type="ECO:0000259" key="6">
    <source>
        <dbReference type="PROSITE" id="PS51039"/>
    </source>
</evidence>
<name>W4GKB2_APHAT</name>
<feature type="compositionally biased region" description="Low complexity" evidence="5">
    <location>
        <begin position="9"/>
        <end position="18"/>
    </location>
</feature>
<accession>W4GKB2</accession>
<evidence type="ECO:0000256" key="1">
    <source>
        <dbReference type="ARBA" id="ARBA00022723"/>
    </source>
</evidence>
<gene>
    <name evidence="7" type="ORF">H257_06507</name>
</gene>
<protein>
    <recommendedName>
        <fullName evidence="6">AN1-type domain-containing protein</fullName>
    </recommendedName>
</protein>
<evidence type="ECO:0000256" key="5">
    <source>
        <dbReference type="SAM" id="MobiDB-lite"/>
    </source>
</evidence>
<dbReference type="RefSeq" id="XP_009830049.1">
    <property type="nucleotide sequence ID" value="XM_009831747.1"/>
</dbReference>
<dbReference type="PANTHER" id="PTHR10634:SF67">
    <property type="entry name" value="AN1-TYPE ZINC FINGER PROTEIN 3"/>
    <property type="match status" value="1"/>
</dbReference>
<evidence type="ECO:0000256" key="2">
    <source>
        <dbReference type="ARBA" id="ARBA00022771"/>
    </source>
</evidence>
<reference evidence="7" key="1">
    <citation type="submission" date="2013-12" db="EMBL/GenBank/DDBJ databases">
        <title>The Genome Sequence of Aphanomyces astaci APO3.</title>
        <authorList>
            <consortium name="The Broad Institute Genomics Platform"/>
            <person name="Russ C."/>
            <person name="Tyler B."/>
            <person name="van West P."/>
            <person name="Dieguez-Uribeondo J."/>
            <person name="Young S.K."/>
            <person name="Zeng Q."/>
            <person name="Gargeya S."/>
            <person name="Fitzgerald M."/>
            <person name="Abouelleil A."/>
            <person name="Alvarado L."/>
            <person name="Chapman S.B."/>
            <person name="Gainer-Dewar J."/>
            <person name="Goldberg J."/>
            <person name="Griggs A."/>
            <person name="Gujja S."/>
            <person name="Hansen M."/>
            <person name="Howarth C."/>
            <person name="Imamovic A."/>
            <person name="Ireland A."/>
            <person name="Larimer J."/>
            <person name="McCowan C."/>
            <person name="Murphy C."/>
            <person name="Pearson M."/>
            <person name="Poon T.W."/>
            <person name="Priest M."/>
            <person name="Roberts A."/>
            <person name="Saif S."/>
            <person name="Shea T."/>
            <person name="Sykes S."/>
            <person name="Wortman J."/>
            <person name="Nusbaum C."/>
            <person name="Birren B."/>
        </authorList>
    </citation>
    <scope>NUCLEOTIDE SEQUENCE [LARGE SCALE GENOMIC DNA]</scope>
    <source>
        <strain evidence="7">APO3</strain>
    </source>
</reference>
<dbReference type="Gene3D" id="4.10.1110.10">
    <property type="entry name" value="AN1-like Zinc finger"/>
    <property type="match status" value="1"/>
</dbReference>
<dbReference type="InterPro" id="IPR000058">
    <property type="entry name" value="Znf_AN1"/>
</dbReference>
<dbReference type="PROSITE" id="PS51039">
    <property type="entry name" value="ZF_AN1"/>
    <property type="match status" value="1"/>
</dbReference>
<evidence type="ECO:0000313" key="7">
    <source>
        <dbReference type="EMBL" id="ETV80125.1"/>
    </source>
</evidence>
<dbReference type="PANTHER" id="PTHR10634">
    <property type="entry name" value="AN1-TYPE ZINC FINGER PROTEIN"/>
    <property type="match status" value="1"/>
</dbReference>
<keyword evidence="1" id="KW-0479">Metal-binding</keyword>
<feature type="domain" description="AN1-type" evidence="6">
    <location>
        <begin position="100"/>
        <end position="146"/>
    </location>
</feature>
<organism evidence="7">
    <name type="scientific">Aphanomyces astaci</name>
    <name type="common">Crayfish plague agent</name>
    <dbReference type="NCBI Taxonomy" id="112090"/>
    <lineage>
        <taxon>Eukaryota</taxon>
        <taxon>Sar</taxon>
        <taxon>Stramenopiles</taxon>
        <taxon>Oomycota</taxon>
        <taxon>Saprolegniomycetes</taxon>
        <taxon>Saprolegniales</taxon>
        <taxon>Verrucalvaceae</taxon>
        <taxon>Aphanomyces</taxon>
    </lineage>
</organism>
<dbReference type="GO" id="GO:0008270">
    <property type="term" value="F:zinc ion binding"/>
    <property type="evidence" value="ECO:0007669"/>
    <property type="project" value="UniProtKB-KW"/>
</dbReference>
<feature type="compositionally biased region" description="Low complexity" evidence="5">
    <location>
        <begin position="34"/>
        <end position="47"/>
    </location>
</feature>
<evidence type="ECO:0000256" key="3">
    <source>
        <dbReference type="ARBA" id="ARBA00022833"/>
    </source>
</evidence>